<dbReference type="Pfam" id="PF01816">
    <property type="entry name" value="LRV"/>
    <property type="match status" value="2"/>
</dbReference>
<proteinExistence type="predicted"/>
<evidence type="ECO:0000259" key="4">
    <source>
        <dbReference type="Pfam" id="PF25591"/>
    </source>
</evidence>
<dbReference type="InterPro" id="IPR016024">
    <property type="entry name" value="ARM-type_fold"/>
</dbReference>
<feature type="compositionally biased region" description="Polar residues" evidence="3">
    <location>
        <begin position="10"/>
        <end position="22"/>
    </location>
</feature>
<keyword evidence="6" id="KW-1185">Reference proteome</keyword>
<dbReference type="InterPro" id="IPR011989">
    <property type="entry name" value="ARM-like"/>
</dbReference>
<dbReference type="SUPFAM" id="SSF48371">
    <property type="entry name" value="ARM repeat"/>
    <property type="match status" value="1"/>
</dbReference>
<evidence type="ECO:0000313" key="6">
    <source>
        <dbReference type="Proteomes" id="UP000654482"/>
    </source>
</evidence>
<dbReference type="InterPro" id="IPR004830">
    <property type="entry name" value="LRR_variant"/>
</dbReference>
<protein>
    <recommendedName>
        <fullName evidence="4">Leucine rich repeat variant domain-containing protein</fullName>
    </recommendedName>
</protein>
<dbReference type="InterPro" id="IPR057893">
    <property type="entry name" value="LRV_2"/>
</dbReference>
<feature type="domain" description="Leucine rich repeat variant" evidence="4">
    <location>
        <begin position="12"/>
        <end position="67"/>
    </location>
</feature>
<accession>A0A8J7B3K1</accession>
<dbReference type="RefSeq" id="WP_194028224.1">
    <property type="nucleotide sequence ID" value="NZ_JADEWZ010000005.1"/>
</dbReference>
<reference evidence="5" key="1">
    <citation type="submission" date="2020-10" db="EMBL/GenBank/DDBJ databases">
        <authorList>
            <person name="Castelo-Branco R."/>
            <person name="Eusebio N."/>
            <person name="Adriana R."/>
            <person name="Vieira A."/>
            <person name="Brugerolle De Fraissinette N."/>
            <person name="Rezende De Castro R."/>
            <person name="Schneider M.P."/>
            <person name="Vasconcelos V."/>
            <person name="Leao P.N."/>
        </authorList>
    </citation>
    <scope>NUCLEOTIDE SEQUENCE</scope>
    <source>
        <strain evidence="5">LEGE 07157</strain>
    </source>
</reference>
<comment type="caution">
    <text evidence="5">The sequence shown here is derived from an EMBL/GenBank/DDBJ whole genome shotgun (WGS) entry which is preliminary data.</text>
</comment>
<dbReference type="AlphaFoldDB" id="A0A8J7B3K1"/>
<dbReference type="Proteomes" id="UP000654482">
    <property type="component" value="Unassembled WGS sequence"/>
</dbReference>
<name>A0A8J7B3K1_9CYAN</name>
<dbReference type="Pfam" id="PF25591">
    <property type="entry name" value="LRV_2"/>
    <property type="match status" value="1"/>
</dbReference>
<evidence type="ECO:0000256" key="1">
    <source>
        <dbReference type="ARBA" id="ARBA00022549"/>
    </source>
</evidence>
<gene>
    <name evidence="5" type="ORF">IQ249_04360</name>
</gene>
<organism evidence="5 6">
    <name type="scientific">Lusitaniella coriacea LEGE 07157</name>
    <dbReference type="NCBI Taxonomy" id="945747"/>
    <lineage>
        <taxon>Bacteria</taxon>
        <taxon>Bacillati</taxon>
        <taxon>Cyanobacteriota</taxon>
        <taxon>Cyanophyceae</taxon>
        <taxon>Spirulinales</taxon>
        <taxon>Lusitaniellaceae</taxon>
        <taxon>Lusitaniella</taxon>
    </lineage>
</organism>
<evidence type="ECO:0000256" key="3">
    <source>
        <dbReference type="SAM" id="MobiDB-lite"/>
    </source>
</evidence>
<dbReference type="GO" id="GO:0030089">
    <property type="term" value="C:phycobilisome"/>
    <property type="evidence" value="ECO:0007669"/>
    <property type="project" value="UniProtKB-KW"/>
</dbReference>
<feature type="region of interest" description="Disordered" evidence="3">
    <location>
        <begin position="1"/>
        <end position="22"/>
    </location>
</feature>
<sequence length="305" mass="34629">MKKPSLELLRQQQEASNEQTPPQRLAQLASISIEFARLVAQNPTAPVDLLAKLSKSDDKLTRQSVTANPNTRIEILLRLGREFPKEFLENPVFLLICLENPNFVQTIPEDTLSRLLRCQDAPLFLLERAASYPERRIRTQAVDRAPLNFLAKLVQNPYEDVRMVIAENPKIPIPLLEQLGSDESVWVRCTVAAHPQTPIGVLEQLSRDESEEVRRIVAAHSQTPIRILEQLARDRDREVRWSVAAHKQVSPSSLEVLARDLDSQIRCAVAKNPNTPPELLSVLQTDETPSVSRWAKYHLKRMALK</sequence>
<dbReference type="EMBL" id="JADEWZ010000005">
    <property type="protein sequence ID" value="MBE9115127.1"/>
    <property type="molecule type" value="Genomic_DNA"/>
</dbReference>
<keyword evidence="1" id="KW-0042">Antenna complex</keyword>
<dbReference type="Gene3D" id="1.25.10.10">
    <property type="entry name" value="Leucine-rich Repeat Variant"/>
    <property type="match status" value="1"/>
</dbReference>
<evidence type="ECO:0000256" key="2">
    <source>
        <dbReference type="ARBA" id="ARBA00022738"/>
    </source>
</evidence>
<keyword evidence="2" id="KW-0605">Phycobilisome</keyword>
<evidence type="ECO:0000313" key="5">
    <source>
        <dbReference type="EMBL" id="MBE9115127.1"/>
    </source>
</evidence>